<dbReference type="GO" id="GO:0005657">
    <property type="term" value="C:replication fork"/>
    <property type="evidence" value="ECO:0007669"/>
    <property type="project" value="TreeGrafter"/>
</dbReference>
<reference evidence="2 3" key="1">
    <citation type="journal article" date="2019" name="Sci. Data">
        <title>Hybrid genome assembly and annotation of Danionella translucida.</title>
        <authorList>
            <person name="Kadobianskyi M."/>
            <person name="Schulze L."/>
            <person name="Schuelke M."/>
            <person name="Judkewitz B."/>
        </authorList>
    </citation>
    <scope>NUCLEOTIDE SEQUENCE [LARGE SCALE GENOMIC DNA]</scope>
    <source>
        <strain evidence="2 3">Bolton</strain>
    </source>
</reference>
<dbReference type="PANTHER" id="PTHR15949">
    <property type="entry name" value="TESTIS-EXPRESSED PROTEIN 264"/>
    <property type="match status" value="1"/>
</dbReference>
<feature type="region of interest" description="Disordered" evidence="1">
    <location>
        <begin position="1817"/>
        <end position="1907"/>
    </location>
</feature>
<feature type="compositionally biased region" description="Basic and acidic residues" evidence="1">
    <location>
        <begin position="1849"/>
        <end position="1862"/>
    </location>
</feature>
<dbReference type="GO" id="GO:0000421">
    <property type="term" value="C:autophagosome membrane"/>
    <property type="evidence" value="ECO:0007669"/>
    <property type="project" value="TreeGrafter"/>
</dbReference>
<evidence type="ECO:0000256" key="1">
    <source>
        <dbReference type="SAM" id="MobiDB-lite"/>
    </source>
</evidence>
<dbReference type="OrthoDB" id="2140079at2759"/>
<feature type="compositionally biased region" description="Acidic residues" evidence="1">
    <location>
        <begin position="1869"/>
        <end position="1879"/>
    </location>
</feature>
<dbReference type="GO" id="GO:0005634">
    <property type="term" value="C:nucleus"/>
    <property type="evidence" value="ECO:0007669"/>
    <property type="project" value="TreeGrafter"/>
</dbReference>
<accession>A0A553QY41</accession>
<dbReference type="Proteomes" id="UP000316079">
    <property type="component" value="Unassembled WGS sequence"/>
</dbReference>
<evidence type="ECO:0000313" key="2">
    <source>
        <dbReference type="EMBL" id="TRY94884.1"/>
    </source>
</evidence>
<comment type="caution">
    <text evidence="2">The sequence shown here is derived from an EMBL/GenBank/DDBJ whole genome shotgun (WGS) entry which is preliminary data.</text>
</comment>
<sequence>MYEKILRGQRECISSEIQWLLFTLQVFSHFNINLISIRRGVYPALMSETECMGVFGALTHLLLQLCELTRQVRDELHSGFEFLLQVPDLILFPFSIAAHQRHGPHSRKPVQIVILFKNQYVSKGIDDDSKNEVEDDDDDHEEKEQNISDSSSTSQAVAQHGHDAHEQRAASVPLTKSFIGYPVDIEDEIILEDNVAYNGEEIDQDEGQYSSQHDGATVPGHTLDYAVEEDMDEDPEAADDEIEQMIEELHVHDHGFVSSRRTLTLKAPRRKSVGSSPTENMRRNMVEAMSARIPCGCGSTITIARETNMANHSNAERQINLCLTSTHPFQRIEESYQQVHENGQIEGDAAPKRHVPGTPVFRTQKEVVDLAPLFISLCGVIYTKLGFLCQEFTYVRDRKDDLFHERSCEKLCVMAIVDGPTDLNLSRVFGIELQSFIPLPICPSWFQHGLEFLVVSGQLWVFVFERERERERENIHMHLVLMAGALTVFSQALHSLVDQSYVLLIDVEPQQPQASCGAAADTVQELQRLTHQVIVVLVVLTTKEVLGNKRGEKQDMRDMLLCYKERERSYSMNRSRPLIKLELSPGESEQQFQTVQRQQLHEAQDWLHDGDDDTHLILILVLVPCAALSLSSNQLIVGGNVHAHSQRATGKKKKEKKSKEENPALLLKAKQARSGFKFRATILPLELYCQLDLHQASLGSRSATGSVQVNVGRSQTVKGQAELHTAPPPSLRSSSARAPGINKRILSPLSQASVHPLTDLDDWVSSFQQSNGQQDALLEDSVTCGVHDEIDDQAIRTGSVGAMLLSLGNSDGSTTIRHVPVASGQGKGNYLILLKQHTRSHFRMGRAAQADEERPPTQRVQPEPVAADGPPELTRCPGHTIQMKLNTASSSTRKSAAYLSHDNILAFLDELVLSLDYGLQELEILDVAAMCLDAHLFESHENFLSLTEVSKEQMKSSRHKRWIVVHGEVQKNPQKSPATMVIQIQREGNVLKDHVSELSFQNNQTSSSSSSDSTGPSPDSTSNRDNTNLGQAREGQKDVSDVPYPAGEVSADLGTAGGGSRARRTHLTHLSSQVMSSGQVLKPKQTVPVTSTTTAGVMLNHLRRKMCFAAGGRGGRLAASGSQKHMLLLPVFITAESNVTRMAFFSSRAGSRLFTVRVFDMCFEVTVQRFREQTVLILCEKEKALVLIRCGKSDTITSYKNTKPSRNPFLNHTTLARLTAGTEGIALEHRLTVLAGILVLMEAQIPSDVIRLSKSLAGTKLLDISLYVAGEEPSAVPLEWFPIWPDQELLKVPRDVIPADRTPDNKFGIPHEGHWVIVWLWKFLLQEGKQRMDVFSIHLHLLKKLKFWLKAISRTNIFQRKQDFIILAVLLVTLCLIVSHLVSELVAGSAQHHEPLLRVASVQLVHLGVIPLRGLMTEILISTGLPPVKNITVAYKFKVGPYKDCGLVFRECSRLGPKLPSVGIFYDDPKKWKKYLDVTAQQEVEFDPEDYEMNEHFPPVYRMNALGTVAASFLNSPSSVIVPAQNCRSALGSILSEGEDGPSEEQKQLYVNHGFQVFTFPEVIHVVTTSFPHRTPLSIFLGVQRVYPQLNYYIKHLWRPLHICLPRGHFWKPCRPEPKSLIVKGTDRDVENLKGWLDDRPHEGRQYVPLPSLLHYNSSNMTFVPEPEGVQEHLREAGTPLSEVDSDITWRTRPRVPSKELGVKEHVFIPTTIIEALTVWGYQRRGGESVSSSARSQILFLAFLLRPSILDSGQNNTSIIGCLTVIQERKLCAHPFLEIYRGGLIHFMSPLARQGDFYVPEAREAQRWMFGYTGTLKKSSGGDSNSERSSVSRMHVSPAPSSTRTHSHTPSDRHRHWERDESSSSSSFEELEVESDDDRMDNTPPAITAIAKNSLQDQGREMMLEEE</sequence>
<dbReference type="GO" id="GO:0106300">
    <property type="term" value="P:protein-DNA covalent cross-linking repair"/>
    <property type="evidence" value="ECO:0007669"/>
    <property type="project" value="TreeGrafter"/>
</dbReference>
<proteinExistence type="predicted"/>
<dbReference type="PANTHER" id="PTHR15949:SF3">
    <property type="entry name" value="TESTIS-EXPRESSED PROTEIN 264"/>
    <property type="match status" value="1"/>
</dbReference>
<protein>
    <submittedName>
        <fullName evidence="2">Uncharacterized protein</fullName>
    </submittedName>
</protein>
<dbReference type="EMBL" id="SRMA01025415">
    <property type="protein sequence ID" value="TRY94884.1"/>
    <property type="molecule type" value="Genomic_DNA"/>
</dbReference>
<feature type="compositionally biased region" description="Polar residues" evidence="1">
    <location>
        <begin position="147"/>
        <end position="157"/>
    </location>
</feature>
<evidence type="ECO:0000313" key="3">
    <source>
        <dbReference type="Proteomes" id="UP000316079"/>
    </source>
</evidence>
<feature type="region of interest" description="Disordered" evidence="1">
    <location>
        <begin position="126"/>
        <end position="169"/>
    </location>
</feature>
<feature type="region of interest" description="Disordered" evidence="1">
    <location>
        <begin position="847"/>
        <end position="871"/>
    </location>
</feature>
<organism evidence="2 3">
    <name type="scientific">Danionella cerebrum</name>
    <dbReference type="NCBI Taxonomy" id="2873325"/>
    <lineage>
        <taxon>Eukaryota</taxon>
        <taxon>Metazoa</taxon>
        <taxon>Chordata</taxon>
        <taxon>Craniata</taxon>
        <taxon>Vertebrata</taxon>
        <taxon>Euteleostomi</taxon>
        <taxon>Actinopterygii</taxon>
        <taxon>Neopterygii</taxon>
        <taxon>Teleostei</taxon>
        <taxon>Ostariophysi</taxon>
        <taxon>Cypriniformes</taxon>
        <taxon>Danionidae</taxon>
        <taxon>Danioninae</taxon>
        <taxon>Danionella</taxon>
    </lineage>
</organism>
<feature type="compositionally biased region" description="Low complexity" evidence="1">
    <location>
        <begin position="1005"/>
        <end position="1021"/>
    </location>
</feature>
<dbReference type="GO" id="GO:0005789">
    <property type="term" value="C:endoplasmic reticulum membrane"/>
    <property type="evidence" value="ECO:0007669"/>
    <property type="project" value="TreeGrafter"/>
</dbReference>
<keyword evidence="3" id="KW-1185">Reference proteome</keyword>
<feature type="compositionally biased region" description="Low complexity" evidence="1">
    <location>
        <begin position="1819"/>
        <end position="1844"/>
    </location>
</feature>
<dbReference type="GO" id="GO:0061709">
    <property type="term" value="P:reticulophagy"/>
    <property type="evidence" value="ECO:0007669"/>
    <property type="project" value="TreeGrafter"/>
</dbReference>
<feature type="region of interest" description="Disordered" evidence="1">
    <location>
        <begin position="1001"/>
        <end position="1063"/>
    </location>
</feature>
<feature type="compositionally biased region" description="Basic and acidic residues" evidence="1">
    <location>
        <begin position="1898"/>
        <end position="1907"/>
    </location>
</feature>
<name>A0A553QY41_9TELE</name>
<gene>
    <name evidence="2" type="ORF">DNTS_032985</name>
</gene>